<keyword evidence="3" id="KW-1185">Reference proteome</keyword>
<feature type="compositionally biased region" description="Polar residues" evidence="1">
    <location>
        <begin position="886"/>
        <end position="900"/>
    </location>
</feature>
<dbReference type="Proteomes" id="UP001174136">
    <property type="component" value="Unassembled WGS sequence"/>
</dbReference>
<dbReference type="PANTHER" id="PTHR24023:SF966">
    <property type="entry name" value="COLLAGEN ALPHA-1(XXII) CHAIN-LIKE"/>
    <property type="match status" value="1"/>
</dbReference>
<feature type="region of interest" description="Disordered" evidence="1">
    <location>
        <begin position="749"/>
        <end position="849"/>
    </location>
</feature>
<dbReference type="PANTHER" id="PTHR24023">
    <property type="entry name" value="COLLAGEN ALPHA"/>
    <property type="match status" value="1"/>
</dbReference>
<feature type="compositionally biased region" description="Gly residues" evidence="1">
    <location>
        <begin position="441"/>
        <end position="450"/>
    </location>
</feature>
<sequence>MEDEATYSECCCYLKDANTDCKVSVKLGVRPQNAEPLTWQSSPLTSLSCTSHWPRLTKKHLMVIPPQRCLPRRPSLRLLRHRHVQGDPGHCQAVLEPVAGQRPRRPRAGRPSFPRRLAVLGLLLHRPSAGLSCCAPSTTAWRSCWTASGTKWRWSSGAGQVKLLVDCSEVSVEPIAERRPVLRRGFTSIVKRAVGDRSVAVSPLRSTPPPPPPVSHAIGVCVVDGWFKQPLLAPVRLITLWGWMRLDEAAHLWPVSTDQPIILSFQVDLQQMEVSCDPEQPYSEGCCELSSVCGGHAEMGITAGRPPCKCMNGQPGVQGRPGSKGHRGLPGKSGDAGRAGNWVHKKRATNILHRSAKDVEPTIMNPIDTVKQEYSRVKTQLFQPSEARHELTQHHGIMGNTGDYGHIGEPGLKGESGIRGEQGMRGLRGRVGDRGPKGLKGLQGAGGFKGVRGTPGELGETGNQGEVGNKGERGYLGIPGFQGVKGEKGTAGVEGSSGPLGSQLGFHWKIVKTLSHLNRVLWETLDREELLGRRGIIGDPGKMGRDGDAGIEVLICMQMLTKEYRALRAELVYSASRGRKDPWGCWGKWDPKAKLGYKGSAAKPGRPGFIGPPGPVGHVGFSGKPGTKGDVGIQGIQGVTGDKGPNGKKGSKGKVGDKGKQGPPGGRGKRGSGGEAGRSGPVGVKGVRGEGGPDGFQGPPGPPGPTLPAQHVIEVCKQVVLEQMSKFANSVKRTCAAVCPLYGDVPMGAPGPPGQKGPSGPPGEPGVDGTDGELGQPGFYGEAGDAGKKGASGDRGEQGDKGAKGHGLAGYIGDQGAKGQRGRPGRVFDGQPGKPGERGHVGRPGLTGHAGLRGVPGICLTSGCDAAVISPPHHHHHHHHHHTPTRPASSPETQESLLGG</sequence>
<feature type="region of interest" description="Disordered" evidence="1">
    <location>
        <begin position="415"/>
        <end position="472"/>
    </location>
</feature>
<gene>
    <name evidence="2" type="primary">MIMI_L668</name>
    <name evidence="2" type="ORF">N1851_030806</name>
</gene>
<dbReference type="Pfam" id="PF01391">
    <property type="entry name" value="Collagen"/>
    <property type="match status" value="3"/>
</dbReference>
<feature type="region of interest" description="Disordered" evidence="1">
    <location>
        <begin position="621"/>
        <end position="709"/>
    </location>
</feature>
<feature type="compositionally biased region" description="Basic and acidic residues" evidence="1">
    <location>
        <begin position="785"/>
        <end position="803"/>
    </location>
</feature>
<protein>
    <submittedName>
        <fullName evidence="2">Collagen-like protein 6</fullName>
    </submittedName>
</protein>
<dbReference type="AlphaFoldDB" id="A0AA47NPT2"/>
<dbReference type="EMBL" id="JAOPHQ010005976">
    <property type="protein sequence ID" value="KAK0133671.1"/>
    <property type="molecule type" value="Genomic_DNA"/>
</dbReference>
<name>A0AA47NPT2_MERPO</name>
<feature type="compositionally biased region" description="Basic residues" evidence="1">
    <location>
        <begin position="872"/>
        <end position="884"/>
    </location>
</feature>
<feature type="region of interest" description="Disordered" evidence="1">
    <location>
        <begin position="318"/>
        <end position="340"/>
    </location>
</feature>
<dbReference type="GO" id="GO:0005615">
    <property type="term" value="C:extracellular space"/>
    <property type="evidence" value="ECO:0007669"/>
    <property type="project" value="TreeGrafter"/>
</dbReference>
<evidence type="ECO:0000313" key="2">
    <source>
        <dbReference type="EMBL" id="KAK0133671.1"/>
    </source>
</evidence>
<feature type="region of interest" description="Disordered" evidence="1">
    <location>
        <begin position="870"/>
        <end position="900"/>
    </location>
</feature>
<dbReference type="GO" id="GO:0030020">
    <property type="term" value="F:extracellular matrix structural constituent conferring tensile strength"/>
    <property type="evidence" value="ECO:0007669"/>
    <property type="project" value="TreeGrafter"/>
</dbReference>
<comment type="caution">
    <text evidence="2">The sequence shown here is derived from an EMBL/GenBank/DDBJ whole genome shotgun (WGS) entry which is preliminary data.</text>
</comment>
<accession>A0AA47NPT2</accession>
<reference evidence="2" key="1">
    <citation type="journal article" date="2023" name="Front. Mar. Sci.">
        <title>A new Merluccius polli reference genome to investigate the effects of global change in West African waters.</title>
        <authorList>
            <person name="Mateo J.L."/>
            <person name="Blanco-Fernandez C."/>
            <person name="Garcia-Vazquez E."/>
            <person name="Machado-Schiaffino G."/>
        </authorList>
    </citation>
    <scope>NUCLEOTIDE SEQUENCE</scope>
    <source>
        <strain evidence="2">C29</strain>
        <tissue evidence="2">Fin</tissue>
    </source>
</reference>
<dbReference type="InterPro" id="IPR050149">
    <property type="entry name" value="Collagen_superfamily"/>
</dbReference>
<dbReference type="Gene3D" id="2.60.120.200">
    <property type="match status" value="1"/>
</dbReference>
<organism evidence="2 3">
    <name type="scientific">Merluccius polli</name>
    <name type="common">Benguela hake</name>
    <name type="synonym">Merluccius cadenati</name>
    <dbReference type="NCBI Taxonomy" id="89951"/>
    <lineage>
        <taxon>Eukaryota</taxon>
        <taxon>Metazoa</taxon>
        <taxon>Chordata</taxon>
        <taxon>Craniata</taxon>
        <taxon>Vertebrata</taxon>
        <taxon>Euteleostomi</taxon>
        <taxon>Actinopterygii</taxon>
        <taxon>Neopterygii</taxon>
        <taxon>Teleostei</taxon>
        <taxon>Neoteleostei</taxon>
        <taxon>Acanthomorphata</taxon>
        <taxon>Zeiogadaria</taxon>
        <taxon>Gadariae</taxon>
        <taxon>Gadiformes</taxon>
        <taxon>Gadoidei</taxon>
        <taxon>Merlucciidae</taxon>
        <taxon>Merluccius</taxon>
    </lineage>
</organism>
<feature type="compositionally biased region" description="Pro residues" evidence="1">
    <location>
        <begin position="749"/>
        <end position="764"/>
    </location>
</feature>
<dbReference type="GO" id="GO:0031012">
    <property type="term" value="C:extracellular matrix"/>
    <property type="evidence" value="ECO:0007669"/>
    <property type="project" value="TreeGrafter"/>
</dbReference>
<evidence type="ECO:0000313" key="3">
    <source>
        <dbReference type="Proteomes" id="UP001174136"/>
    </source>
</evidence>
<keyword evidence="2" id="KW-0176">Collagen</keyword>
<evidence type="ECO:0000256" key="1">
    <source>
        <dbReference type="SAM" id="MobiDB-lite"/>
    </source>
</evidence>
<dbReference type="InterPro" id="IPR008160">
    <property type="entry name" value="Collagen"/>
</dbReference>
<dbReference type="GO" id="GO:0030198">
    <property type="term" value="P:extracellular matrix organization"/>
    <property type="evidence" value="ECO:0007669"/>
    <property type="project" value="TreeGrafter"/>
</dbReference>
<dbReference type="GO" id="GO:0005581">
    <property type="term" value="C:collagen trimer"/>
    <property type="evidence" value="ECO:0007669"/>
    <property type="project" value="UniProtKB-KW"/>
</dbReference>
<feature type="compositionally biased region" description="Gly residues" evidence="1">
    <location>
        <begin position="662"/>
        <end position="677"/>
    </location>
</feature>
<proteinExistence type="predicted"/>